<proteinExistence type="predicted"/>
<evidence type="ECO:0000313" key="3">
    <source>
        <dbReference type="Proteomes" id="UP000036947"/>
    </source>
</evidence>
<feature type="compositionally biased region" description="Pro residues" evidence="1">
    <location>
        <begin position="143"/>
        <end position="154"/>
    </location>
</feature>
<feature type="compositionally biased region" description="Low complexity" evidence="1">
    <location>
        <begin position="131"/>
        <end position="142"/>
    </location>
</feature>
<accession>A0A0L0MYH7</accession>
<gene>
    <name evidence="2" type="ORF">TOPH_08406</name>
</gene>
<dbReference type="AlphaFoldDB" id="A0A0L0MYH7"/>
<dbReference type="EMBL" id="LFRF01000045">
    <property type="protein sequence ID" value="KND86953.1"/>
    <property type="molecule type" value="Genomic_DNA"/>
</dbReference>
<dbReference type="Proteomes" id="UP000036947">
    <property type="component" value="Unassembled WGS sequence"/>
</dbReference>
<organism evidence="2 3">
    <name type="scientific">Tolypocladium ophioglossoides (strain CBS 100239)</name>
    <name type="common">Snaketongue truffleclub</name>
    <name type="synonym">Elaphocordyceps ophioglossoides</name>
    <dbReference type="NCBI Taxonomy" id="1163406"/>
    <lineage>
        <taxon>Eukaryota</taxon>
        <taxon>Fungi</taxon>
        <taxon>Dikarya</taxon>
        <taxon>Ascomycota</taxon>
        <taxon>Pezizomycotina</taxon>
        <taxon>Sordariomycetes</taxon>
        <taxon>Hypocreomycetidae</taxon>
        <taxon>Hypocreales</taxon>
        <taxon>Ophiocordycipitaceae</taxon>
        <taxon>Tolypocladium</taxon>
    </lineage>
</organism>
<keyword evidence="3" id="KW-1185">Reference proteome</keyword>
<feature type="compositionally biased region" description="Polar residues" evidence="1">
    <location>
        <begin position="13"/>
        <end position="30"/>
    </location>
</feature>
<feature type="compositionally biased region" description="Basic and acidic residues" evidence="1">
    <location>
        <begin position="210"/>
        <end position="221"/>
    </location>
</feature>
<feature type="compositionally biased region" description="Pro residues" evidence="1">
    <location>
        <begin position="184"/>
        <end position="193"/>
    </location>
</feature>
<feature type="region of interest" description="Disordered" evidence="1">
    <location>
        <begin position="1"/>
        <end position="243"/>
    </location>
</feature>
<evidence type="ECO:0000256" key="1">
    <source>
        <dbReference type="SAM" id="MobiDB-lite"/>
    </source>
</evidence>
<evidence type="ECO:0000313" key="2">
    <source>
        <dbReference type="EMBL" id="KND86953.1"/>
    </source>
</evidence>
<reference evidence="2 3" key="1">
    <citation type="journal article" date="2015" name="BMC Genomics">
        <title>The genome of the truffle-parasite Tolypocladium ophioglossoides and the evolution of antifungal peptaibiotics.</title>
        <authorList>
            <person name="Quandt C.A."/>
            <person name="Bushley K.E."/>
            <person name="Spatafora J.W."/>
        </authorList>
    </citation>
    <scope>NUCLEOTIDE SEQUENCE [LARGE SCALE GENOMIC DNA]</scope>
    <source>
        <strain evidence="2 3">CBS 100239</strain>
    </source>
</reference>
<name>A0A0L0MYH7_TOLOC</name>
<dbReference type="OrthoDB" id="4160836at2759"/>
<dbReference type="STRING" id="1163406.A0A0L0MYH7"/>
<protein>
    <submittedName>
        <fullName evidence="2">Uncharacterized protein</fullName>
    </submittedName>
</protein>
<comment type="caution">
    <text evidence="2">The sequence shown here is derived from an EMBL/GenBank/DDBJ whole genome shotgun (WGS) entry which is preliminary data.</text>
</comment>
<feature type="compositionally biased region" description="Low complexity" evidence="1">
    <location>
        <begin position="71"/>
        <end position="80"/>
    </location>
</feature>
<sequence length="610" mass="66899">MEESAPKRRRVSPRTSAGASGGATPQSPEASASRRKRPSFASPTKASLARHNPQILERRLSASPSKPPSSRPAARPPSDAGSEQSLPDLPTARPGVTVENVPASEPGREEDETRQSEAGPSSGRAIRRIRGGLAAAPRRSPAIPNPRPLPPPAPEGDDELNPFIGHTPLRWRERNKVKKSSPLKPLPERPPSAEPSKKSVLAPRGLQRGAEGRSEQLRDVDLNTSTNPARKVAAFDPNEARKKERDALRAEIARLTSDLGTADKENERLRLMQISGRTVAPTNEDEVLDLIQRALISSDETPRPALSHQMVQAVLNPMGLLPFGRSSLIPSSLTDDPEDMEMIKSHHPVTMKAGEELPYLQLFSPFSVTSSIAVLPPLPNQPLRQRRLVTLRSRDLRGLFTAKLEMVVNAMDLGILELSVASLEPSAKYELGPFVDKICSGKCNRTMQRNVGILTWAMGEWYRVAVQRARFWSQLEEQLGSREKLFESVAETRARRQRQKDVQLEQDEKTSALRDKADLIRFLGQQSYDVNVPVASGSSNEPSLRLEWKIGFDWTGEAQSKVAVLVGVPGREADQRGIFGKFPKLFEDIIEGGQDPEVAVGIVVALLAGA</sequence>